<reference evidence="2" key="1">
    <citation type="journal article" date="2013" name="BMC Microbiol.">
        <title>Taxonomy and evolution of bacteriochlorophyll a-containing members of the OM60/NOR5 clade of marine gammaproteobacteria: description of Luminiphilus syltensis gen. nov., sp. nov., reclassification of Haliea rubra as Pseudohaliea rubra gen. nov., comb. nov., and emendation of Chromatocurvus halotolerans.</title>
        <authorList>
            <person name="Spring S."/>
            <person name="Riedel T."/>
            <person name="Sproer C."/>
            <person name="Yan S."/>
            <person name="Harder J."/>
            <person name="Fuchs B.M."/>
        </authorList>
    </citation>
    <scope>NUCLEOTIDE SEQUENCE [LARGE SCALE GENOMIC DNA]</scope>
    <source>
        <strain evidence="2">NOR51-B</strain>
    </source>
</reference>
<evidence type="ECO:0008006" key="3">
    <source>
        <dbReference type="Google" id="ProtNLM"/>
    </source>
</evidence>
<sequence length="324" mass="35937">MFGEDGLFPDNSGRYQSASEMENLTLPEGLQSESIQPMYPIPPIANRVALETEFEVPRPTPLTAGSQMDQVRIQRLGDASWALVAVAPGQLWPQVRAFLSQSGMGLAATNAEAGMIDTQWLELLDSPLPSRFRFRVDSGIQRNTAELHVLQQTKGAKLEPWPAQSDDLELERDMLRNVAQFIANNADAAPVSMIADRSIGDSGRIVIEDGDVDTRLRLSLPFDRSWASTGKALDVSGFKIDDRNRSEGIYYVTFIGPQSEDDSGFFDWLWGGEEEHPLKGTKLRVLVESIEEELVYIRVVSEDGSALERRDQQGLLTLLKGNIS</sequence>
<dbReference type="eggNOG" id="COG3317">
    <property type="taxonomic scope" value="Bacteria"/>
</dbReference>
<dbReference type="STRING" id="565045.NOR51B_848"/>
<dbReference type="InterPro" id="IPR042268">
    <property type="entry name" value="BamC_C"/>
</dbReference>
<gene>
    <name evidence="1" type="ORF">NOR51B_848</name>
</gene>
<evidence type="ECO:0000313" key="1">
    <source>
        <dbReference type="EMBL" id="EED34908.1"/>
    </source>
</evidence>
<dbReference type="EMBL" id="DS999411">
    <property type="protein sequence ID" value="EED34908.1"/>
    <property type="molecule type" value="Genomic_DNA"/>
</dbReference>
<dbReference type="AlphaFoldDB" id="B8KQB4"/>
<dbReference type="HOGENOM" id="CLU_060317_0_0_6"/>
<accession>B8KQB4</accession>
<dbReference type="Pfam" id="PF06804">
    <property type="entry name" value="Lipoprotein_18"/>
    <property type="match status" value="1"/>
</dbReference>
<organism evidence="1 2">
    <name type="scientific">Luminiphilus syltensis NOR5-1B</name>
    <dbReference type="NCBI Taxonomy" id="565045"/>
    <lineage>
        <taxon>Bacteria</taxon>
        <taxon>Pseudomonadati</taxon>
        <taxon>Pseudomonadota</taxon>
        <taxon>Gammaproteobacteria</taxon>
        <taxon>Cellvibrionales</taxon>
        <taxon>Halieaceae</taxon>
        <taxon>Luminiphilus</taxon>
    </lineage>
</organism>
<protein>
    <recommendedName>
        <fullName evidence="3">Outer membrane protein assembly factor BamC</fullName>
    </recommendedName>
</protein>
<dbReference type="Proteomes" id="UP000004699">
    <property type="component" value="Unassembled WGS sequence"/>
</dbReference>
<dbReference type="Gene3D" id="3.30.310.170">
    <property type="entry name" value="Outer membrane protein assembly factor BamC"/>
    <property type="match status" value="1"/>
</dbReference>
<proteinExistence type="predicted"/>
<dbReference type="InterPro" id="IPR010653">
    <property type="entry name" value="NlpB/DapX"/>
</dbReference>
<keyword evidence="2" id="KW-1185">Reference proteome</keyword>
<name>B8KQB4_9GAMM</name>
<evidence type="ECO:0000313" key="2">
    <source>
        <dbReference type="Proteomes" id="UP000004699"/>
    </source>
</evidence>